<dbReference type="OrthoDB" id="360839at2759"/>
<evidence type="ECO:0000256" key="15">
    <source>
        <dbReference type="RuleBase" id="RU366005"/>
    </source>
</evidence>
<dbReference type="GO" id="GO:0071586">
    <property type="term" value="P:CAAX-box protein processing"/>
    <property type="evidence" value="ECO:0007669"/>
    <property type="project" value="UniProtKB-UniRule"/>
</dbReference>
<keyword evidence="10 15" id="KW-0472">Membrane</keyword>
<evidence type="ECO:0000313" key="18">
    <source>
        <dbReference type="EMBL" id="OBA28221.1"/>
    </source>
</evidence>
<evidence type="ECO:0000259" key="16">
    <source>
        <dbReference type="Pfam" id="PF01435"/>
    </source>
</evidence>
<evidence type="ECO:0000256" key="11">
    <source>
        <dbReference type="ARBA" id="ARBA00044456"/>
    </source>
</evidence>
<feature type="active site" description="Proton donor" evidence="13">
    <location>
        <position position="411"/>
    </location>
</feature>
<reference evidence="19" key="1">
    <citation type="journal article" date="2016" name="Proc. Natl. Acad. Sci. U.S.A.">
        <title>Comparative genomics of biotechnologically important yeasts.</title>
        <authorList>
            <person name="Riley R."/>
            <person name="Haridas S."/>
            <person name="Wolfe K.H."/>
            <person name="Lopes M.R."/>
            <person name="Hittinger C.T."/>
            <person name="Goeker M."/>
            <person name="Salamov A.A."/>
            <person name="Wisecaver J.H."/>
            <person name="Long T.M."/>
            <person name="Calvey C.H."/>
            <person name="Aerts A.L."/>
            <person name="Barry K.W."/>
            <person name="Choi C."/>
            <person name="Clum A."/>
            <person name="Coughlan A.Y."/>
            <person name="Deshpande S."/>
            <person name="Douglass A.P."/>
            <person name="Hanson S.J."/>
            <person name="Klenk H.-P."/>
            <person name="LaButti K.M."/>
            <person name="Lapidus A."/>
            <person name="Lindquist E.A."/>
            <person name="Lipzen A.M."/>
            <person name="Meier-Kolthoff J.P."/>
            <person name="Ohm R.A."/>
            <person name="Otillar R.P."/>
            <person name="Pangilinan J.L."/>
            <person name="Peng Y."/>
            <person name="Rokas A."/>
            <person name="Rosa C.A."/>
            <person name="Scheuner C."/>
            <person name="Sibirny A.A."/>
            <person name="Slot J.C."/>
            <person name="Stielow J.B."/>
            <person name="Sun H."/>
            <person name="Kurtzman C.P."/>
            <person name="Blackwell M."/>
            <person name="Grigoriev I.V."/>
            <person name="Jeffries T.W."/>
        </authorList>
    </citation>
    <scope>NUCLEOTIDE SEQUENCE [LARGE SCALE GENOMIC DNA]</scope>
    <source>
        <strain evidence="19">NRRL Y-1626</strain>
    </source>
</reference>
<feature type="domain" description="Peptidase M48" evidence="16">
    <location>
        <begin position="237"/>
        <end position="463"/>
    </location>
</feature>
<gene>
    <name evidence="18" type="ORF">HANVADRAFT_51556</name>
</gene>
<organism evidence="18 19">
    <name type="scientific">Hanseniaspora valbyensis NRRL Y-1626</name>
    <dbReference type="NCBI Taxonomy" id="766949"/>
    <lineage>
        <taxon>Eukaryota</taxon>
        <taxon>Fungi</taxon>
        <taxon>Dikarya</taxon>
        <taxon>Ascomycota</taxon>
        <taxon>Saccharomycotina</taxon>
        <taxon>Saccharomycetes</taxon>
        <taxon>Saccharomycodales</taxon>
        <taxon>Saccharomycodaceae</taxon>
        <taxon>Hanseniaspora</taxon>
    </lineage>
</organism>
<sequence length="473" mass="54568">MSFSAIINSFKGVDSFNTFSLPYKKLIIGFTIFNFLFERYVSFRQYKLLQKKDKKLPKVLEGKIDTKKFEESDAYGLAKSKFEMFSSTLGVVLSIATLLIQPFVWNYSVFYGDKILSFILRREYHMNLIASNIAFFILFTLISTLTSFPLSYYQHFVLEEKFGFNKMTKKLFFTDLIKTNLLVFVLASPIIYLLGWILKKCTDNFIFYIWLFVLFLQVTMFLLNDLVIQPMFNKFTPLDNQELKDKIDALAKECGFPLSKIFMVDGSKRSSHSNAYFTGLPFMKKKIVIFDTLIKDSSVDEVVAVLGHEIGHWKMNHITKMLIFSQIHFAVFFKLFESVYKNESLFSNLGFIIDRSSLKTTATLPGSNIAVINDYPFLIGLILFSQLIQPTDTLMSFCLNLFSRHNEYEADKYAADLGKGEKLKTALISLQVANLSTISVDSLFSMYHYSHPTLPERLEAIDKHIIASEKKEN</sequence>
<evidence type="ECO:0000256" key="13">
    <source>
        <dbReference type="PIRSR" id="PIRSR627057-1"/>
    </source>
</evidence>
<evidence type="ECO:0000256" key="1">
    <source>
        <dbReference type="ARBA" id="ARBA00004477"/>
    </source>
</evidence>
<dbReference type="EC" id="3.4.24.84" evidence="15"/>
<comment type="cofactor">
    <cofactor evidence="14 15">
        <name>Zn(2+)</name>
        <dbReference type="ChEBI" id="CHEBI:29105"/>
    </cofactor>
    <text evidence="14 15">Binds 1 zinc ion per subunit.</text>
</comment>
<dbReference type="Gene3D" id="3.30.2010.10">
    <property type="entry name" value="Metalloproteases ('zincins'), catalytic domain"/>
    <property type="match status" value="1"/>
</dbReference>
<dbReference type="GO" id="GO:0046872">
    <property type="term" value="F:metal ion binding"/>
    <property type="evidence" value="ECO:0007669"/>
    <property type="project" value="UniProtKB-UniRule"/>
</dbReference>
<dbReference type="Proteomes" id="UP000092321">
    <property type="component" value="Unassembled WGS sequence"/>
</dbReference>
<dbReference type="EMBL" id="LXPE01000004">
    <property type="protein sequence ID" value="OBA28221.1"/>
    <property type="molecule type" value="Genomic_DNA"/>
</dbReference>
<comment type="catalytic activity">
    <reaction evidence="11 15">
        <text>Hydrolyzes the peptide bond -P2-(S-farnesyl or geranylgeranyl)C-P1'-P2'-P3'-COOH where P1' and P2' are amino acids with aliphatic side chains and P3' is any C-terminal residue.</text>
        <dbReference type="EC" id="3.4.24.84"/>
    </reaction>
</comment>
<feature type="binding site" evidence="14">
    <location>
        <position position="407"/>
    </location>
    <ligand>
        <name>Zn(2+)</name>
        <dbReference type="ChEBI" id="CHEBI:29105"/>
        <note>catalytic</note>
    </ligand>
</feature>
<dbReference type="AlphaFoldDB" id="A0A1B7THK6"/>
<evidence type="ECO:0000256" key="14">
    <source>
        <dbReference type="PIRSR" id="PIRSR627057-2"/>
    </source>
</evidence>
<keyword evidence="2 15" id="KW-0645">Protease</keyword>
<name>A0A1B7THK6_9ASCO</name>
<keyword evidence="9 15" id="KW-0482">Metalloprotease</keyword>
<dbReference type="InterPro" id="IPR001915">
    <property type="entry name" value="Peptidase_M48"/>
</dbReference>
<dbReference type="CDD" id="cd07343">
    <property type="entry name" value="M48A_Zmpste24p_like"/>
    <property type="match status" value="1"/>
</dbReference>
<keyword evidence="6 15" id="KW-0256">Endoplasmic reticulum</keyword>
<dbReference type="Pfam" id="PF01435">
    <property type="entry name" value="Peptidase_M48"/>
    <property type="match status" value="1"/>
</dbReference>
<evidence type="ECO:0000256" key="2">
    <source>
        <dbReference type="ARBA" id="ARBA00022670"/>
    </source>
</evidence>
<evidence type="ECO:0000256" key="3">
    <source>
        <dbReference type="ARBA" id="ARBA00022692"/>
    </source>
</evidence>
<evidence type="ECO:0000256" key="5">
    <source>
        <dbReference type="ARBA" id="ARBA00022801"/>
    </source>
</evidence>
<comment type="function">
    <text evidence="15">Proteolytically removes the C-terminal three residues of farnesylated proteins.</text>
</comment>
<evidence type="ECO:0000256" key="6">
    <source>
        <dbReference type="ARBA" id="ARBA00022824"/>
    </source>
</evidence>
<comment type="subcellular location">
    <subcellularLocation>
        <location evidence="1 15">Endoplasmic reticulum membrane</location>
        <topology evidence="1 15">Multi-pass membrane protein</topology>
    </subcellularLocation>
</comment>
<keyword evidence="5 15" id="KW-0378">Hydrolase</keyword>
<keyword evidence="3 15" id="KW-0812">Transmembrane</keyword>
<evidence type="ECO:0000256" key="4">
    <source>
        <dbReference type="ARBA" id="ARBA00022723"/>
    </source>
</evidence>
<evidence type="ECO:0000256" key="7">
    <source>
        <dbReference type="ARBA" id="ARBA00022833"/>
    </source>
</evidence>
<dbReference type="PANTHER" id="PTHR10120">
    <property type="entry name" value="CAAX PRENYL PROTEASE 1"/>
    <property type="match status" value="1"/>
</dbReference>
<feature type="transmembrane region" description="Helical" evidence="15">
    <location>
        <begin position="89"/>
        <end position="108"/>
    </location>
</feature>
<evidence type="ECO:0000313" key="19">
    <source>
        <dbReference type="Proteomes" id="UP000092321"/>
    </source>
</evidence>
<keyword evidence="4 14" id="KW-0479">Metal-binding</keyword>
<feature type="binding site" evidence="14">
    <location>
        <position position="308"/>
    </location>
    <ligand>
        <name>Zn(2+)</name>
        <dbReference type="ChEBI" id="CHEBI:29105"/>
        <note>catalytic</note>
    </ligand>
</feature>
<dbReference type="InterPro" id="IPR027057">
    <property type="entry name" value="CAXX_Prtase_1"/>
</dbReference>
<feature type="transmembrane region" description="Helical" evidence="15">
    <location>
        <begin position="205"/>
        <end position="224"/>
    </location>
</feature>
<feature type="transmembrane region" description="Helical" evidence="15">
    <location>
        <begin position="171"/>
        <end position="193"/>
    </location>
</feature>
<evidence type="ECO:0000256" key="12">
    <source>
        <dbReference type="ARBA" id="ARBA00060927"/>
    </source>
</evidence>
<evidence type="ECO:0000256" key="9">
    <source>
        <dbReference type="ARBA" id="ARBA00023049"/>
    </source>
</evidence>
<proteinExistence type="inferred from homology"/>
<comment type="caution">
    <text evidence="18">The sequence shown here is derived from an EMBL/GenBank/DDBJ whole genome shotgun (WGS) entry which is preliminary data.</text>
</comment>
<dbReference type="FunFam" id="3.30.2010.10:FF:000002">
    <property type="entry name" value="CAAX prenyl protease"/>
    <property type="match status" value="1"/>
</dbReference>
<keyword evidence="19" id="KW-1185">Reference proteome</keyword>
<dbReference type="GO" id="GO:0005789">
    <property type="term" value="C:endoplasmic reticulum membrane"/>
    <property type="evidence" value="ECO:0007669"/>
    <property type="project" value="UniProtKB-SubCell"/>
</dbReference>
<dbReference type="Pfam" id="PF16491">
    <property type="entry name" value="Peptidase_M48_N"/>
    <property type="match status" value="1"/>
</dbReference>
<protein>
    <recommendedName>
        <fullName evidence="15">CAAX prenyl protease</fullName>
        <ecNumber evidence="15">3.4.24.84</ecNumber>
    </recommendedName>
</protein>
<evidence type="ECO:0000256" key="10">
    <source>
        <dbReference type="ARBA" id="ARBA00023136"/>
    </source>
</evidence>
<dbReference type="InterPro" id="IPR032456">
    <property type="entry name" value="Peptidase_M48_N"/>
</dbReference>
<evidence type="ECO:0000256" key="8">
    <source>
        <dbReference type="ARBA" id="ARBA00022989"/>
    </source>
</evidence>
<dbReference type="GO" id="GO:0004222">
    <property type="term" value="F:metalloendopeptidase activity"/>
    <property type="evidence" value="ECO:0007669"/>
    <property type="project" value="UniProtKB-UniRule"/>
</dbReference>
<comment type="similarity">
    <text evidence="12 15">Belongs to the peptidase M48A family.</text>
</comment>
<accession>A0A1B7THK6</accession>
<feature type="domain" description="CAAX prenyl protease 1 N-terminal" evidence="17">
    <location>
        <begin position="45"/>
        <end position="234"/>
    </location>
</feature>
<evidence type="ECO:0000259" key="17">
    <source>
        <dbReference type="Pfam" id="PF16491"/>
    </source>
</evidence>
<feature type="transmembrane region" description="Helical" evidence="15">
    <location>
        <begin position="128"/>
        <end position="150"/>
    </location>
</feature>
<feature type="active site" evidence="13">
    <location>
        <position position="309"/>
    </location>
</feature>
<keyword evidence="7 14" id="KW-0862">Zinc</keyword>
<keyword evidence="8 15" id="KW-1133">Transmembrane helix</keyword>
<feature type="binding site" evidence="14">
    <location>
        <position position="312"/>
    </location>
    <ligand>
        <name>Zn(2+)</name>
        <dbReference type="ChEBI" id="CHEBI:29105"/>
        <note>catalytic</note>
    </ligand>
</feature>
<feature type="transmembrane region" description="Helical" evidence="15">
    <location>
        <begin position="26"/>
        <end position="42"/>
    </location>
</feature>